<name>A0AA40G6F7_9HYME</name>
<sequence>MERNNVAGIEEALDVIEAASTGSLGEDCATTAGFKSLPTVVTLDPRRYDTARQKADMTALMLQNLGTVGVSRHNAEGKPERLLGSPSFGFGKSRVQGGAQRARYPLPSRVISLARVSHVFGKVGAMLQSSVEGFVCLEQSPAMWPRFLVTQAC</sequence>
<keyword evidence="2" id="KW-1185">Reference proteome</keyword>
<reference evidence="1" key="1">
    <citation type="submission" date="2021-10" db="EMBL/GenBank/DDBJ databases">
        <title>Melipona bicolor Genome sequencing and assembly.</title>
        <authorList>
            <person name="Araujo N.S."/>
            <person name="Arias M.C."/>
        </authorList>
    </citation>
    <scope>NUCLEOTIDE SEQUENCE</scope>
    <source>
        <strain evidence="1">USP_2M_L1-L4_2017</strain>
        <tissue evidence="1">Whole body</tissue>
    </source>
</reference>
<comment type="caution">
    <text evidence="1">The sequence shown here is derived from an EMBL/GenBank/DDBJ whole genome shotgun (WGS) entry which is preliminary data.</text>
</comment>
<evidence type="ECO:0000313" key="1">
    <source>
        <dbReference type="EMBL" id="KAK1131986.1"/>
    </source>
</evidence>
<protein>
    <submittedName>
        <fullName evidence="1">Uncharacterized protein</fullName>
    </submittedName>
</protein>
<dbReference type="EMBL" id="JAHYIQ010000005">
    <property type="protein sequence ID" value="KAK1131986.1"/>
    <property type="molecule type" value="Genomic_DNA"/>
</dbReference>
<proteinExistence type="predicted"/>
<accession>A0AA40G6F7</accession>
<dbReference type="Proteomes" id="UP001177670">
    <property type="component" value="Unassembled WGS sequence"/>
</dbReference>
<evidence type="ECO:0000313" key="2">
    <source>
        <dbReference type="Proteomes" id="UP001177670"/>
    </source>
</evidence>
<dbReference type="AlphaFoldDB" id="A0AA40G6F7"/>
<gene>
    <name evidence="1" type="ORF">K0M31_016128</name>
</gene>
<organism evidence="1 2">
    <name type="scientific">Melipona bicolor</name>
    <dbReference type="NCBI Taxonomy" id="60889"/>
    <lineage>
        <taxon>Eukaryota</taxon>
        <taxon>Metazoa</taxon>
        <taxon>Ecdysozoa</taxon>
        <taxon>Arthropoda</taxon>
        <taxon>Hexapoda</taxon>
        <taxon>Insecta</taxon>
        <taxon>Pterygota</taxon>
        <taxon>Neoptera</taxon>
        <taxon>Endopterygota</taxon>
        <taxon>Hymenoptera</taxon>
        <taxon>Apocrita</taxon>
        <taxon>Aculeata</taxon>
        <taxon>Apoidea</taxon>
        <taxon>Anthophila</taxon>
        <taxon>Apidae</taxon>
        <taxon>Melipona</taxon>
    </lineage>
</organism>